<dbReference type="RefSeq" id="WP_311577211.1">
    <property type="nucleotide sequence ID" value="NZ_JAVRIF010000001.1"/>
</dbReference>
<evidence type="ECO:0000256" key="10">
    <source>
        <dbReference type="SAM" id="SignalP"/>
    </source>
</evidence>
<protein>
    <submittedName>
        <fullName evidence="13">TonB-dependent receptor</fullName>
    </submittedName>
</protein>
<comment type="caution">
    <text evidence="13">The sequence shown here is derived from an EMBL/GenBank/DDBJ whole genome shotgun (WGS) entry which is preliminary data.</text>
</comment>
<dbReference type="Pfam" id="PF07715">
    <property type="entry name" value="Plug"/>
    <property type="match status" value="1"/>
</dbReference>
<keyword evidence="3 8" id="KW-1134">Transmembrane beta strand</keyword>
<feature type="domain" description="TonB-dependent receptor-like beta-barrel" evidence="11">
    <location>
        <begin position="385"/>
        <end position="921"/>
    </location>
</feature>
<reference evidence="13 14" key="1">
    <citation type="submission" date="2023-09" db="EMBL/GenBank/DDBJ databases">
        <authorList>
            <person name="Rey-Velasco X."/>
        </authorList>
    </citation>
    <scope>NUCLEOTIDE SEQUENCE [LARGE SCALE GENOMIC DNA]</scope>
    <source>
        <strain evidence="13 14">W431</strain>
    </source>
</reference>
<dbReference type="PANTHER" id="PTHR47234:SF2">
    <property type="entry name" value="TONB-DEPENDENT RECEPTOR"/>
    <property type="match status" value="1"/>
</dbReference>
<name>A0ABU2ZXH2_9GAMM</name>
<proteinExistence type="inferred from homology"/>
<comment type="similarity">
    <text evidence="8 9">Belongs to the TonB-dependent receptor family.</text>
</comment>
<dbReference type="InterPro" id="IPR037066">
    <property type="entry name" value="Plug_dom_sf"/>
</dbReference>
<sequence>MYSNSKIAKAVRLAMIFGAGAATAVSTSAVSAEEEESAEKVERIEVTGSRIKRADMETSSPIQVTSAEDIEISGLTRVEDMLNTLPQIEASSTIFSSNGATGRGGIDMRGLGAHRTLVLINGRRMQPGGGSSGSADANSIPGALVKRVEVMTGGGSSVYGADAVAGVVNFVMDDDFEGLEIDFIGGGYQHNNDNSYIQGLMDEKDFEYPSGSSDIEGQNYGIEITMGSDFADGKGHAVAYATWKRNNEMKFGTRDYTSCALNATATSCGGSGNAVIPNFYLSPLNESGSFDWGNYEYLTLTPDSGFQPSSGNVYNYNPVNFFMRPDERFSFGSFVNYEINDNFMPYMEFMYMRDQTKGQIAESGTFFNEEYRIDYDSPLLSDAQRSYLTDAFGLASGDQFATYIGKRNVEGGARASLIQHDSFRIVLGTEGELNDTWSYDTSIQVGSTTVTNAYINDFFAPRITTALSANGESCADTADCIPYEVFTYQGVTEESAGLLTGVAARSELSDQFIFSAYVTGELDFTMPGADTPVAVVFGTEYRKEEYERIVDEVYDKGLLLGQGGPTHALEGGYSVRELYTEASVPLLEGKEFAESLILELGYRYSDYDTTGSEPTYKIALDWTPVDDWKVRASYNRAVRAPNIGEMFASQGLGLWSGEDPCATDDPSFTAAQCANTGVTAAQYGNIAASPAGQYNGVYGGNPDLAPEIADTLSLGLVGQLTDEIDFSVDYWKIEIDEVIGTVSEDVTLTQCAETGNAAFCDNINRNSGGSLWAGTQGYITATNINLASRKWEGVDITAAYNTELSGNPFSVTLVSTYMMTKEYEPLPGNPDAIYDCSGTISAKCFPQPEWRSVINANYDMGDIGLNAKIRINGEVTNGDYDGDDKDDYLVGTGIGSQTYLDLSVRYTVSENITTRLGINNILDEEPPMTGNTMDPGAFYDQLGRYIHGSVSLTF</sequence>
<dbReference type="Pfam" id="PF00593">
    <property type="entry name" value="TonB_dep_Rec_b-barrel"/>
    <property type="match status" value="1"/>
</dbReference>
<evidence type="ECO:0000256" key="1">
    <source>
        <dbReference type="ARBA" id="ARBA00004571"/>
    </source>
</evidence>
<keyword evidence="2 8" id="KW-0813">Transport</keyword>
<dbReference type="EMBL" id="JAVRIF010000001">
    <property type="protein sequence ID" value="MDT0602633.1"/>
    <property type="molecule type" value="Genomic_DNA"/>
</dbReference>
<evidence type="ECO:0000313" key="13">
    <source>
        <dbReference type="EMBL" id="MDT0602633.1"/>
    </source>
</evidence>
<evidence type="ECO:0000256" key="5">
    <source>
        <dbReference type="ARBA" id="ARBA00023077"/>
    </source>
</evidence>
<keyword evidence="5 9" id="KW-0798">TonB box</keyword>
<keyword evidence="7 8" id="KW-0998">Cell outer membrane</keyword>
<dbReference type="SUPFAM" id="SSF56935">
    <property type="entry name" value="Porins"/>
    <property type="match status" value="1"/>
</dbReference>
<feature type="chain" id="PRO_5046746371" evidence="10">
    <location>
        <begin position="25"/>
        <end position="954"/>
    </location>
</feature>
<comment type="subcellular location">
    <subcellularLocation>
        <location evidence="1 8">Cell outer membrane</location>
        <topology evidence="1 8">Multi-pass membrane protein</topology>
    </subcellularLocation>
</comment>
<dbReference type="PANTHER" id="PTHR47234">
    <property type="match status" value="1"/>
</dbReference>
<dbReference type="Gene3D" id="2.170.130.10">
    <property type="entry name" value="TonB-dependent receptor, plug domain"/>
    <property type="match status" value="1"/>
</dbReference>
<evidence type="ECO:0000256" key="9">
    <source>
        <dbReference type="RuleBase" id="RU003357"/>
    </source>
</evidence>
<keyword evidence="4 8" id="KW-0812">Transmembrane</keyword>
<dbReference type="InterPro" id="IPR000531">
    <property type="entry name" value="Beta-barrel_TonB"/>
</dbReference>
<evidence type="ECO:0000256" key="7">
    <source>
        <dbReference type="ARBA" id="ARBA00023237"/>
    </source>
</evidence>
<keyword evidence="14" id="KW-1185">Reference proteome</keyword>
<evidence type="ECO:0000259" key="12">
    <source>
        <dbReference type="Pfam" id="PF07715"/>
    </source>
</evidence>
<evidence type="ECO:0000256" key="3">
    <source>
        <dbReference type="ARBA" id="ARBA00022452"/>
    </source>
</evidence>
<dbReference type="InterPro" id="IPR039426">
    <property type="entry name" value="TonB-dep_rcpt-like"/>
</dbReference>
<accession>A0ABU2ZXH2</accession>
<keyword evidence="13" id="KW-0675">Receptor</keyword>
<evidence type="ECO:0000256" key="2">
    <source>
        <dbReference type="ARBA" id="ARBA00022448"/>
    </source>
</evidence>
<dbReference type="InterPro" id="IPR036942">
    <property type="entry name" value="Beta-barrel_TonB_sf"/>
</dbReference>
<dbReference type="Gene3D" id="2.40.170.20">
    <property type="entry name" value="TonB-dependent receptor, beta-barrel domain"/>
    <property type="match status" value="1"/>
</dbReference>
<feature type="signal peptide" evidence="10">
    <location>
        <begin position="1"/>
        <end position="24"/>
    </location>
</feature>
<dbReference type="InterPro" id="IPR012910">
    <property type="entry name" value="Plug_dom"/>
</dbReference>
<organism evidence="13 14">
    <name type="scientific">Thalassotalea castellviae</name>
    <dbReference type="NCBI Taxonomy" id="3075612"/>
    <lineage>
        <taxon>Bacteria</taxon>
        <taxon>Pseudomonadati</taxon>
        <taxon>Pseudomonadota</taxon>
        <taxon>Gammaproteobacteria</taxon>
        <taxon>Alteromonadales</taxon>
        <taxon>Colwelliaceae</taxon>
        <taxon>Thalassotalea</taxon>
    </lineage>
</organism>
<evidence type="ECO:0000313" key="14">
    <source>
        <dbReference type="Proteomes" id="UP001266357"/>
    </source>
</evidence>
<feature type="domain" description="TonB-dependent receptor plug" evidence="12">
    <location>
        <begin position="56"/>
        <end position="167"/>
    </location>
</feature>
<dbReference type="PROSITE" id="PS52016">
    <property type="entry name" value="TONB_DEPENDENT_REC_3"/>
    <property type="match status" value="1"/>
</dbReference>
<evidence type="ECO:0000256" key="8">
    <source>
        <dbReference type="PROSITE-ProRule" id="PRU01360"/>
    </source>
</evidence>
<keyword evidence="6 8" id="KW-0472">Membrane</keyword>
<evidence type="ECO:0000256" key="4">
    <source>
        <dbReference type="ARBA" id="ARBA00022692"/>
    </source>
</evidence>
<evidence type="ECO:0000259" key="11">
    <source>
        <dbReference type="Pfam" id="PF00593"/>
    </source>
</evidence>
<gene>
    <name evidence="13" type="ORF">RM573_03405</name>
</gene>
<evidence type="ECO:0000256" key="6">
    <source>
        <dbReference type="ARBA" id="ARBA00023136"/>
    </source>
</evidence>
<keyword evidence="10" id="KW-0732">Signal</keyword>
<dbReference type="Proteomes" id="UP001266357">
    <property type="component" value="Unassembled WGS sequence"/>
</dbReference>